<dbReference type="EMBL" id="MU155154">
    <property type="protein sequence ID" value="KAF9483407.1"/>
    <property type="molecule type" value="Genomic_DNA"/>
</dbReference>
<evidence type="ECO:0000313" key="3">
    <source>
        <dbReference type="Proteomes" id="UP000807469"/>
    </source>
</evidence>
<dbReference type="AlphaFoldDB" id="A0A9P5Z9H7"/>
<dbReference type="Proteomes" id="UP000807469">
    <property type="component" value="Unassembled WGS sequence"/>
</dbReference>
<keyword evidence="3" id="KW-1185">Reference proteome</keyword>
<evidence type="ECO:0000313" key="2">
    <source>
        <dbReference type="EMBL" id="KAF9483407.1"/>
    </source>
</evidence>
<feature type="region of interest" description="Disordered" evidence="1">
    <location>
        <begin position="65"/>
        <end position="113"/>
    </location>
</feature>
<organism evidence="2 3">
    <name type="scientific">Pholiota conissans</name>
    <dbReference type="NCBI Taxonomy" id="109636"/>
    <lineage>
        <taxon>Eukaryota</taxon>
        <taxon>Fungi</taxon>
        <taxon>Dikarya</taxon>
        <taxon>Basidiomycota</taxon>
        <taxon>Agaricomycotina</taxon>
        <taxon>Agaricomycetes</taxon>
        <taxon>Agaricomycetidae</taxon>
        <taxon>Agaricales</taxon>
        <taxon>Agaricineae</taxon>
        <taxon>Strophariaceae</taxon>
        <taxon>Pholiota</taxon>
    </lineage>
</organism>
<feature type="compositionally biased region" description="Polar residues" evidence="1">
    <location>
        <begin position="98"/>
        <end position="112"/>
    </location>
</feature>
<feature type="region of interest" description="Disordered" evidence="1">
    <location>
        <begin position="185"/>
        <end position="208"/>
    </location>
</feature>
<sequence>MSTLPSPHIFGPQTPSRSESEQDDSYFNFKEIPPPLPPLDHPAFKKGPPSSFKFPLAKYNFPALPDGEGSDSDYGAVQSTRQTTHSLPSMKGFRSKMSVHSSTKSLSRSNGGLESYSEAKSYIHSRKQSKSSIASSSRRSSAEYSAKQASSIGEDIHRMRDGCWEVEVSKAMVCLALGKEEQRVETRMGSSKTRQGASPSSFGKARGKNVCTSPLSVKLSPPHARYLSFHLLVSLFFLAGEWR</sequence>
<name>A0A9P5Z9H7_9AGAR</name>
<dbReference type="OrthoDB" id="3266087at2759"/>
<feature type="compositionally biased region" description="Polar residues" evidence="1">
    <location>
        <begin position="77"/>
        <end position="87"/>
    </location>
</feature>
<evidence type="ECO:0000256" key="1">
    <source>
        <dbReference type="SAM" id="MobiDB-lite"/>
    </source>
</evidence>
<feature type="compositionally biased region" description="Low complexity" evidence="1">
    <location>
        <begin position="130"/>
        <end position="147"/>
    </location>
</feature>
<feature type="compositionally biased region" description="Polar residues" evidence="1">
    <location>
        <begin position="188"/>
        <end position="201"/>
    </location>
</feature>
<accession>A0A9P5Z9H7</accession>
<feature type="region of interest" description="Disordered" evidence="1">
    <location>
        <begin position="1"/>
        <end position="47"/>
    </location>
</feature>
<gene>
    <name evidence="2" type="ORF">BDN70DRAFT_317535</name>
</gene>
<comment type="caution">
    <text evidence="2">The sequence shown here is derived from an EMBL/GenBank/DDBJ whole genome shotgun (WGS) entry which is preliminary data.</text>
</comment>
<feature type="region of interest" description="Disordered" evidence="1">
    <location>
        <begin position="127"/>
        <end position="151"/>
    </location>
</feature>
<reference evidence="2" key="1">
    <citation type="submission" date="2020-11" db="EMBL/GenBank/DDBJ databases">
        <authorList>
            <consortium name="DOE Joint Genome Institute"/>
            <person name="Ahrendt S."/>
            <person name="Riley R."/>
            <person name="Andreopoulos W."/>
            <person name="Labutti K."/>
            <person name="Pangilinan J."/>
            <person name="Ruiz-Duenas F.J."/>
            <person name="Barrasa J.M."/>
            <person name="Sanchez-Garcia M."/>
            <person name="Camarero S."/>
            <person name="Miyauchi S."/>
            <person name="Serrano A."/>
            <person name="Linde D."/>
            <person name="Babiker R."/>
            <person name="Drula E."/>
            <person name="Ayuso-Fernandez I."/>
            <person name="Pacheco R."/>
            <person name="Padilla G."/>
            <person name="Ferreira P."/>
            <person name="Barriuso J."/>
            <person name="Kellner H."/>
            <person name="Castanera R."/>
            <person name="Alfaro M."/>
            <person name="Ramirez L."/>
            <person name="Pisabarro A.G."/>
            <person name="Kuo A."/>
            <person name="Tritt A."/>
            <person name="Lipzen A."/>
            <person name="He G."/>
            <person name="Yan M."/>
            <person name="Ng V."/>
            <person name="Cullen D."/>
            <person name="Martin F."/>
            <person name="Rosso M.-N."/>
            <person name="Henrissat B."/>
            <person name="Hibbett D."/>
            <person name="Martinez A.T."/>
            <person name="Grigoriev I.V."/>
        </authorList>
    </citation>
    <scope>NUCLEOTIDE SEQUENCE</scope>
    <source>
        <strain evidence="2">CIRM-BRFM 674</strain>
    </source>
</reference>
<proteinExistence type="predicted"/>
<protein>
    <submittedName>
        <fullName evidence="2">Uncharacterized protein</fullName>
    </submittedName>
</protein>